<reference evidence="1 4" key="2">
    <citation type="journal article" date="2019" name="Nat. Med.">
        <title>A library of human gut bacterial isolates paired with longitudinal multiomics data enables mechanistic microbiome research.</title>
        <authorList>
            <person name="Poyet M."/>
            <person name="Groussin M."/>
            <person name="Gibbons S.M."/>
            <person name="Avila-Pacheco J."/>
            <person name="Jiang X."/>
            <person name="Kearney S.M."/>
            <person name="Perrotta A.R."/>
            <person name="Berdy B."/>
            <person name="Zhao S."/>
            <person name="Lieberman T.D."/>
            <person name="Swanson P.K."/>
            <person name="Smith M."/>
            <person name="Roesemann S."/>
            <person name="Alexander J.E."/>
            <person name="Rich S.A."/>
            <person name="Livny J."/>
            <person name="Vlamakis H."/>
            <person name="Clish C."/>
            <person name="Bullock K."/>
            <person name="Deik A."/>
            <person name="Scott J."/>
            <person name="Pierce K.A."/>
            <person name="Xavier R.J."/>
            <person name="Alm E.J."/>
        </authorList>
    </citation>
    <scope>NUCLEOTIDE SEQUENCE [LARGE SCALE GENOMIC DNA]</scope>
    <source>
        <strain evidence="1 4">BIOML-A21</strain>
    </source>
</reference>
<dbReference type="AlphaFoldDB" id="A0A414IGX4"/>
<dbReference type="Proteomes" id="UP000442334">
    <property type="component" value="Unassembled WGS sequence"/>
</dbReference>
<comment type="caution">
    <text evidence="2">The sequence shown here is derived from an EMBL/GenBank/DDBJ whole genome shotgun (WGS) entry which is preliminary data.</text>
</comment>
<proteinExistence type="predicted"/>
<gene>
    <name evidence="2" type="ORF">DW758_13545</name>
    <name evidence="1" type="ORF">GAQ34_03355</name>
</gene>
<name>A0A414IGX4_BACUN</name>
<evidence type="ECO:0000313" key="4">
    <source>
        <dbReference type="Proteomes" id="UP000442334"/>
    </source>
</evidence>
<dbReference type="Gene3D" id="2.160.20.10">
    <property type="entry name" value="Single-stranded right-handed beta-helix, Pectin lyase-like"/>
    <property type="match status" value="1"/>
</dbReference>
<evidence type="ECO:0000313" key="2">
    <source>
        <dbReference type="EMBL" id="RHE22240.1"/>
    </source>
</evidence>
<dbReference type="SUPFAM" id="SSF51126">
    <property type="entry name" value="Pectin lyase-like"/>
    <property type="match status" value="1"/>
</dbReference>
<dbReference type="EMBL" id="WCUA01000002">
    <property type="protein sequence ID" value="KAB4187780.1"/>
    <property type="molecule type" value="Genomic_DNA"/>
</dbReference>
<dbReference type="InterPro" id="IPR011050">
    <property type="entry name" value="Pectin_lyase_fold/virulence"/>
</dbReference>
<dbReference type="RefSeq" id="WP_118132283.1">
    <property type="nucleotide sequence ID" value="NZ_BAABXG010000001.1"/>
</dbReference>
<organism evidence="2 3">
    <name type="scientific">Bacteroides uniformis</name>
    <dbReference type="NCBI Taxonomy" id="820"/>
    <lineage>
        <taxon>Bacteria</taxon>
        <taxon>Pseudomonadati</taxon>
        <taxon>Bacteroidota</taxon>
        <taxon>Bacteroidia</taxon>
        <taxon>Bacteroidales</taxon>
        <taxon>Bacteroidaceae</taxon>
        <taxon>Bacteroides</taxon>
    </lineage>
</organism>
<protein>
    <submittedName>
        <fullName evidence="2">Uncharacterized protein</fullName>
    </submittedName>
</protein>
<dbReference type="EMBL" id="QSJZ01000011">
    <property type="protein sequence ID" value="RHE22240.1"/>
    <property type="molecule type" value="Genomic_DNA"/>
</dbReference>
<dbReference type="Proteomes" id="UP000283601">
    <property type="component" value="Unassembled WGS sequence"/>
</dbReference>
<sequence>MSDTLTTLKELAAQVRGATRKGENTAEKIGRIFVGILTLMENSEISLEVTNEDDTLEVLKGLAGQIRDASIDGENTAEKIGRVFVGILNLLERSGIQFEIAESSDSIEVLKTLSLQVRNATNEGENTAEKIGRIFVGILNLLVNFGGDGFLVRSDLPDYYYPSMQTAFNAVRATYPNGLTRNVTISCVKPAKEKRSSGHYIASLSGWNRRSMYMLTIDGKNDLYLNGNALGCLAFSNVDNIVIKNIHFEDFSNYVGYQVPDALGAISFTGKLSQYARNMFVGGCTFNGKSMTDETVMSTNSVILINTENVTINNSSFTDGGGPVVNADTCNLLSILNNDFVLAPVGVGYPTAVTVSGGKILILEDNRMSGDNRYSFVAVTNMDRAYIRRNSFRNGGSMALSVSSSVPMSKLVIESNLFAGMLSNTGSINTWAQAVIGLCPIRDMELNSNTFYMSGNNGQQYCTRWGTINRLEISNNVVVDAGHAVHFIYGFAFDNVSELVSDYNIFQYKLHDNITYGSLLRVFNTEGVGGGVEINADRGCRFWQLQELGYELHSVLVSDGVDADALDNNLMITSALDGGNPANDAYVPDIDLYYKLKSASVNSRGCYNRHGSVIDETAIVPGYTGYNMEDESTFSDAAQYSSMAEDTLLLKSKTLNRNQMPVFSIIGSADKYLVLGRYGLLSPLPILDINGEYVEDELYDINVE</sequence>
<evidence type="ECO:0000313" key="1">
    <source>
        <dbReference type="EMBL" id="KAB4187780.1"/>
    </source>
</evidence>
<evidence type="ECO:0000313" key="3">
    <source>
        <dbReference type="Proteomes" id="UP000283601"/>
    </source>
</evidence>
<accession>A0A414IGX4</accession>
<reference evidence="2 3" key="1">
    <citation type="submission" date="2018-08" db="EMBL/GenBank/DDBJ databases">
        <title>A genome reference for cultivated species of the human gut microbiota.</title>
        <authorList>
            <person name="Zou Y."/>
            <person name="Xue W."/>
            <person name="Luo G."/>
        </authorList>
    </citation>
    <scope>NUCLEOTIDE SEQUENCE [LARGE SCALE GENOMIC DNA]</scope>
    <source>
        <strain evidence="2 3">AM29-12AC</strain>
    </source>
</reference>
<dbReference type="InterPro" id="IPR012334">
    <property type="entry name" value="Pectin_lyas_fold"/>
</dbReference>